<keyword evidence="2" id="KW-0547">Nucleotide-binding</keyword>
<dbReference type="PROSITE" id="PS50893">
    <property type="entry name" value="ABC_TRANSPORTER_2"/>
    <property type="match status" value="1"/>
</dbReference>
<dbReference type="STRING" id="1271860.SAMN05216174_109100"/>
<dbReference type="GO" id="GO:0005524">
    <property type="term" value="F:ATP binding"/>
    <property type="evidence" value="ECO:0007669"/>
    <property type="project" value="UniProtKB-KW"/>
</dbReference>
<dbReference type="PANTHER" id="PTHR42788">
    <property type="entry name" value="TAURINE IMPORT ATP-BINDING PROTEIN-RELATED"/>
    <property type="match status" value="1"/>
</dbReference>
<name>A0A1G6TDZ2_9PSEU</name>
<proteinExistence type="predicted"/>
<dbReference type="AlphaFoldDB" id="A0A1G6TDZ2"/>
<keyword evidence="1" id="KW-0813">Transport</keyword>
<dbReference type="PROSITE" id="PS00211">
    <property type="entry name" value="ABC_TRANSPORTER_1"/>
    <property type="match status" value="1"/>
</dbReference>
<dbReference type="CDD" id="cd03293">
    <property type="entry name" value="ABC_NrtD_SsuB_transporters"/>
    <property type="match status" value="1"/>
</dbReference>
<dbReference type="EMBL" id="FMZZ01000009">
    <property type="protein sequence ID" value="SDD27298.1"/>
    <property type="molecule type" value="Genomic_DNA"/>
</dbReference>
<dbReference type="Gene3D" id="3.40.50.300">
    <property type="entry name" value="P-loop containing nucleotide triphosphate hydrolases"/>
    <property type="match status" value="1"/>
</dbReference>
<evidence type="ECO:0000256" key="1">
    <source>
        <dbReference type="ARBA" id="ARBA00022448"/>
    </source>
</evidence>
<dbReference type="Proteomes" id="UP000199501">
    <property type="component" value="Unassembled WGS sequence"/>
</dbReference>
<sequence>MPTMLEVADLGHTYPGKDGAHNAVDGLSFTVDAGELVCVVGPSGCGKSTLLRAIAGLITPTRGTVSLRGTRVDGVPSELAVVFQDYSRSLFPWLTVQRNVEFPLRGLPRSQRAARAREALASVGLDQAGRKHPGQLSGGMQQRVAIARALAYRPSLLLMDEPFASVDAQTRFELEDLLLRVRREQDTTVLLVTHDIDESVYLGDRVLVLTKSPASVVADLPVDLGDARDQIKTRASETFVDLRAKVAELLRGASHIEDAKLI</sequence>
<dbReference type="SUPFAM" id="SSF52540">
    <property type="entry name" value="P-loop containing nucleoside triphosphate hydrolases"/>
    <property type="match status" value="1"/>
</dbReference>
<dbReference type="InterPro" id="IPR003593">
    <property type="entry name" value="AAA+_ATPase"/>
</dbReference>
<dbReference type="InterPro" id="IPR003439">
    <property type="entry name" value="ABC_transporter-like_ATP-bd"/>
</dbReference>
<evidence type="ECO:0000313" key="5">
    <source>
        <dbReference type="EMBL" id="SDD27298.1"/>
    </source>
</evidence>
<evidence type="ECO:0000313" key="6">
    <source>
        <dbReference type="Proteomes" id="UP000199501"/>
    </source>
</evidence>
<dbReference type="PANTHER" id="PTHR42788:SF13">
    <property type="entry name" value="ALIPHATIC SULFONATES IMPORT ATP-BINDING PROTEIN SSUB"/>
    <property type="match status" value="1"/>
</dbReference>
<dbReference type="RefSeq" id="WP_091452732.1">
    <property type="nucleotide sequence ID" value="NZ_FMZZ01000009.1"/>
</dbReference>
<dbReference type="InterPro" id="IPR027417">
    <property type="entry name" value="P-loop_NTPase"/>
</dbReference>
<evidence type="ECO:0000256" key="2">
    <source>
        <dbReference type="ARBA" id="ARBA00022741"/>
    </source>
</evidence>
<organism evidence="5 6">
    <name type="scientific">Actinokineospora iranica</name>
    <dbReference type="NCBI Taxonomy" id="1271860"/>
    <lineage>
        <taxon>Bacteria</taxon>
        <taxon>Bacillati</taxon>
        <taxon>Actinomycetota</taxon>
        <taxon>Actinomycetes</taxon>
        <taxon>Pseudonocardiales</taxon>
        <taxon>Pseudonocardiaceae</taxon>
        <taxon>Actinokineospora</taxon>
    </lineage>
</organism>
<gene>
    <name evidence="5" type="ORF">SAMN05216174_109100</name>
</gene>
<protein>
    <submittedName>
        <fullName evidence="5">NitT/TauT family transport system ATP-binding protein</fullName>
    </submittedName>
</protein>
<dbReference type="InterPro" id="IPR050166">
    <property type="entry name" value="ABC_transporter_ATP-bind"/>
</dbReference>
<dbReference type="SMART" id="SM00382">
    <property type="entry name" value="AAA"/>
    <property type="match status" value="1"/>
</dbReference>
<dbReference type="Pfam" id="PF00005">
    <property type="entry name" value="ABC_tran"/>
    <property type="match status" value="1"/>
</dbReference>
<dbReference type="InterPro" id="IPR017871">
    <property type="entry name" value="ABC_transporter-like_CS"/>
</dbReference>
<evidence type="ECO:0000259" key="4">
    <source>
        <dbReference type="PROSITE" id="PS50893"/>
    </source>
</evidence>
<keyword evidence="3 5" id="KW-0067">ATP-binding</keyword>
<dbReference type="OrthoDB" id="4533303at2"/>
<evidence type="ECO:0000256" key="3">
    <source>
        <dbReference type="ARBA" id="ARBA00022840"/>
    </source>
</evidence>
<feature type="domain" description="ABC transporter" evidence="4">
    <location>
        <begin position="5"/>
        <end position="236"/>
    </location>
</feature>
<reference evidence="6" key="1">
    <citation type="submission" date="2016-10" db="EMBL/GenBank/DDBJ databases">
        <authorList>
            <person name="Varghese N."/>
            <person name="Submissions S."/>
        </authorList>
    </citation>
    <scope>NUCLEOTIDE SEQUENCE [LARGE SCALE GENOMIC DNA]</scope>
    <source>
        <strain evidence="6">IBRC-M 10403</strain>
    </source>
</reference>
<accession>A0A1G6TDZ2</accession>
<keyword evidence="6" id="KW-1185">Reference proteome</keyword>
<dbReference type="GO" id="GO:0016887">
    <property type="term" value="F:ATP hydrolysis activity"/>
    <property type="evidence" value="ECO:0007669"/>
    <property type="project" value="InterPro"/>
</dbReference>